<gene>
    <name evidence="11" type="ORF">HNP52_000613</name>
</gene>
<reference evidence="11 12" key="1">
    <citation type="submission" date="2020-08" db="EMBL/GenBank/DDBJ databases">
        <title>Functional genomics of gut bacteria from endangered species of beetles.</title>
        <authorList>
            <person name="Carlos-Shanley C."/>
        </authorList>
    </citation>
    <scope>NUCLEOTIDE SEQUENCE [LARGE SCALE GENOMIC DNA]</scope>
    <source>
        <strain evidence="11 12">S00224</strain>
    </source>
</reference>
<dbReference type="InterPro" id="IPR012259">
    <property type="entry name" value="DHFR"/>
</dbReference>
<dbReference type="GO" id="GO:0005829">
    <property type="term" value="C:cytosol"/>
    <property type="evidence" value="ECO:0007669"/>
    <property type="project" value="TreeGrafter"/>
</dbReference>
<dbReference type="GO" id="GO:0046452">
    <property type="term" value="P:dihydrofolate metabolic process"/>
    <property type="evidence" value="ECO:0007669"/>
    <property type="project" value="TreeGrafter"/>
</dbReference>
<comment type="caution">
    <text evidence="11">The sequence shown here is derived from an EMBL/GenBank/DDBJ whole genome shotgun (WGS) entry which is preliminary data.</text>
</comment>
<evidence type="ECO:0000256" key="8">
    <source>
        <dbReference type="PIRNR" id="PIRNR000194"/>
    </source>
</evidence>
<dbReference type="GO" id="GO:0046655">
    <property type="term" value="P:folic acid metabolic process"/>
    <property type="evidence" value="ECO:0007669"/>
    <property type="project" value="TreeGrafter"/>
</dbReference>
<dbReference type="InterPro" id="IPR001796">
    <property type="entry name" value="DHFR_dom"/>
</dbReference>
<dbReference type="Gene3D" id="3.40.430.10">
    <property type="entry name" value="Dihydrofolate Reductase, subunit A"/>
    <property type="match status" value="1"/>
</dbReference>
<evidence type="ECO:0000256" key="2">
    <source>
        <dbReference type="ARBA" id="ARBA00009539"/>
    </source>
</evidence>
<accession>A0A7W7JY85</accession>
<evidence type="ECO:0000313" key="11">
    <source>
        <dbReference type="EMBL" id="MBB4837562.1"/>
    </source>
</evidence>
<dbReference type="CDD" id="cd00209">
    <property type="entry name" value="DHFR"/>
    <property type="match status" value="1"/>
</dbReference>
<keyword evidence="5 8" id="KW-0521">NADP</keyword>
<dbReference type="PRINTS" id="PR00070">
    <property type="entry name" value="DHFR"/>
</dbReference>
<evidence type="ECO:0000256" key="3">
    <source>
        <dbReference type="ARBA" id="ARBA00012856"/>
    </source>
</evidence>
<dbReference type="GO" id="GO:0046654">
    <property type="term" value="P:tetrahydrofolate biosynthetic process"/>
    <property type="evidence" value="ECO:0007669"/>
    <property type="project" value="UniProtKB-UniPathway"/>
</dbReference>
<protein>
    <recommendedName>
        <fullName evidence="3 8">Dihydrofolate reductase</fullName>
        <ecNumber evidence="3 8">1.5.1.3</ecNumber>
    </recommendedName>
</protein>
<keyword evidence="12" id="KW-1185">Reference proteome</keyword>
<feature type="domain" description="DHFR" evidence="10">
    <location>
        <begin position="13"/>
        <end position="166"/>
    </location>
</feature>
<dbReference type="GO" id="GO:0004146">
    <property type="term" value="F:dihydrofolate reductase activity"/>
    <property type="evidence" value="ECO:0007669"/>
    <property type="project" value="UniProtKB-EC"/>
</dbReference>
<dbReference type="PROSITE" id="PS00075">
    <property type="entry name" value="DHFR_1"/>
    <property type="match status" value="1"/>
</dbReference>
<evidence type="ECO:0000256" key="1">
    <source>
        <dbReference type="ARBA" id="ARBA00004903"/>
    </source>
</evidence>
<comment type="catalytic activity">
    <reaction evidence="8">
        <text>(6S)-5,6,7,8-tetrahydrofolate + NADP(+) = 7,8-dihydrofolate + NADPH + H(+)</text>
        <dbReference type="Rhea" id="RHEA:15009"/>
        <dbReference type="ChEBI" id="CHEBI:15378"/>
        <dbReference type="ChEBI" id="CHEBI:57451"/>
        <dbReference type="ChEBI" id="CHEBI:57453"/>
        <dbReference type="ChEBI" id="CHEBI:57783"/>
        <dbReference type="ChEBI" id="CHEBI:58349"/>
        <dbReference type="EC" id="1.5.1.3"/>
    </reaction>
</comment>
<dbReference type="InterPro" id="IPR024072">
    <property type="entry name" value="DHFR-like_dom_sf"/>
</dbReference>
<comment type="pathway">
    <text evidence="1 8">Cofactor biosynthesis; tetrahydrofolate biosynthesis; 5,6,7,8-tetrahydrofolate from 7,8-dihydrofolate: step 1/1.</text>
</comment>
<evidence type="ECO:0000313" key="12">
    <source>
        <dbReference type="Proteomes" id="UP000575241"/>
    </source>
</evidence>
<dbReference type="SUPFAM" id="SSF53597">
    <property type="entry name" value="Dihydrofolate reductase-like"/>
    <property type="match status" value="1"/>
</dbReference>
<dbReference type="PANTHER" id="PTHR48069">
    <property type="entry name" value="DIHYDROFOLATE REDUCTASE"/>
    <property type="match status" value="1"/>
</dbReference>
<evidence type="ECO:0000256" key="5">
    <source>
        <dbReference type="ARBA" id="ARBA00022857"/>
    </source>
</evidence>
<keyword evidence="6 8" id="KW-0560">Oxidoreductase</keyword>
<evidence type="ECO:0000256" key="9">
    <source>
        <dbReference type="RuleBase" id="RU004474"/>
    </source>
</evidence>
<evidence type="ECO:0000259" key="10">
    <source>
        <dbReference type="PROSITE" id="PS51330"/>
    </source>
</evidence>
<dbReference type="Proteomes" id="UP000575241">
    <property type="component" value="Unassembled WGS sequence"/>
</dbReference>
<keyword evidence="4 8" id="KW-0554">One-carbon metabolism</keyword>
<dbReference type="PANTHER" id="PTHR48069:SF3">
    <property type="entry name" value="DIHYDROFOLATE REDUCTASE"/>
    <property type="match status" value="1"/>
</dbReference>
<dbReference type="PROSITE" id="PS51330">
    <property type="entry name" value="DHFR_2"/>
    <property type="match status" value="1"/>
</dbReference>
<name>A0A7W7JY85_9SPHN</name>
<dbReference type="Pfam" id="PF00186">
    <property type="entry name" value="DHFR_1"/>
    <property type="match status" value="1"/>
</dbReference>
<dbReference type="UniPathway" id="UPA00077">
    <property type="reaction ID" value="UER00158"/>
</dbReference>
<evidence type="ECO:0000256" key="6">
    <source>
        <dbReference type="ARBA" id="ARBA00023002"/>
    </source>
</evidence>
<dbReference type="AlphaFoldDB" id="A0A7W7JY85"/>
<dbReference type="InterPro" id="IPR017925">
    <property type="entry name" value="DHFR_CS"/>
</dbReference>
<evidence type="ECO:0000256" key="7">
    <source>
        <dbReference type="ARBA" id="ARBA00025067"/>
    </source>
</evidence>
<comment type="similarity">
    <text evidence="2 8 9">Belongs to the dihydrofolate reductase family.</text>
</comment>
<dbReference type="GO" id="GO:0050661">
    <property type="term" value="F:NADP binding"/>
    <property type="evidence" value="ECO:0007669"/>
    <property type="project" value="InterPro"/>
</dbReference>
<proteinExistence type="inferred from homology"/>
<dbReference type="PIRSF" id="PIRSF000194">
    <property type="entry name" value="DHFR"/>
    <property type="match status" value="1"/>
</dbReference>
<dbReference type="EMBL" id="JACHLN010000001">
    <property type="protein sequence ID" value="MBB4837562.1"/>
    <property type="molecule type" value="Genomic_DNA"/>
</dbReference>
<organism evidence="11 12">
    <name type="scientific">Sphingomonas kyeonggiensis</name>
    <dbReference type="NCBI Taxonomy" id="1268553"/>
    <lineage>
        <taxon>Bacteria</taxon>
        <taxon>Pseudomonadati</taxon>
        <taxon>Pseudomonadota</taxon>
        <taxon>Alphaproteobacteria</taxon>
        <taxon>Sphingomonadales</taxon>
        <taxon>Sphingomonadaceae</taxon>
        <taxon>Sphingomonas</taxon>
    </lineage>
</organism>
<sequence>MPDRICFCRRMQVISFHLARADNGVIGVDNQLPWHLPADLRRFKAQTMGKPMIMGRKTFESFPAPLPGRRHIVLTRDRAWQAEGAEVVHSPEEALALAGPGDVAVIGGAEVFALFAPDRIELTEVHASPEGDAHVPAFGVEWREVAREDFEQEAGRPAYSFVTLERAG</sequence>
<comment type="function">
    <text evidence="7 8">Key enzyme in folate metabolism. Catalyzes an essential reaction for de novo glycine and purine synthesis, and for DNA precursor synthesis.</text>
</comment>
<dbReference type="GO" id="GO:0006730">
    <property type="term" value="P:one-carbon metabolic process"/>
    <property type="evidence" value="ECO:0007669"/>
    <property type="project" value="UniProtKB-KW"/>
</dbReference>
<dbReference type="EC" id="1.5.1.3" evidence="3 8"/>
<evidence type="ECO:0000256" key="4">
    <source>
        <dbReference type="ARBA" id="ARBA00022563"/>
    </source>
</evidence>